<dbReference type="SUPFAM" id="SSF50978">
    <property type="entry name" value="WD40 repeat-like"/>
    <property type="match status" value="1"/>
</dbReference>
<feature type="repeat" description="WD" evidence="3">
    <location>
        <begin position="172"/>
        <end position="212"/>
    </location>
</feature>
<evidence type="ECO:0000256" key="3">
    <source>
        <dbReference type="PROSITE-ProRule" id="PRU00221"/>
    </source>
</evidence>
<sequence>MCIGQKFKGFSLTCDSNCDMAEFHIKDAHTGARKPVAEAEDGYGGGYVPPHRDVPRYVHVKSYNTKDQHFKGLFLAQELVGEKRPDPGLHNSVTQVAIGSKILSHGDAAIWAADFSSSGRYLAVAGKDQFIRLFKVILTEEDRKAQEEEDKGAGTTSENFAPVFRSKPIREFKGHTGDVLDLSWSKNDFLLSCSADKTVRLWHTSQPNCLRLFAHEKIVTSVAFHPIDDRFFLSGSLDTKLRLWSIPDMCVAHSASACDFITAVAFTPEGKVAICGSLNGTCIFFDTDGLAVKYQIRACSSQVKNERCNKITGIQTLLIPENTDTNSGVKVLITTNDSQIRVYDMDDRTLRVKLEGLKNQSSQIHARFNDDGKYVICGSESQKVYIWHLGSPNPGIKDQEPCESFSTHSEVVTNAIIAPTATRQLLSASRDPVYDLCNPPPIVLLSLEESTAGKTAKSNPSFDDVRTTTAQLEESPTYKERCRHFDGNIIVTTDTAGRVKVFRQDCASKGRY</sequence>
<feature type="repeat" description="WD" evidence="3">
    <location>
        <begin position="212"/>
        <end position="246"/>
    </location>
</feature>
<name>A0A9P8VUH5_9HYPO</name>
<organism evidence="4 5">
    <name type="scientific">Thelonectria olida</name>
    <dbReference type="NCBI Taxonomy" id="1576542"/>
    <lineage>
        <taxon>Eukaryota</taxon>
        <taxon>Fungi</taxon>
        <taxon>Dikarya</taxon>
        <taxon>Ascomycota</taxon>
        <taxon>Pezizomycotina</taxon>
        <taxon>Sordariomycetes</taxon>
        <taxon>Hypocreomycetidae</taxon>
        <taxon>Hypocreales</taxon>
        <taxon>Nectriaceae</taxon>
        <taxon>Thelonectria</taxon>
    </lineage>
</organism>
<accession>A0A9P8VUH5</accession>
<proteinExistence type="predicted"/>
<dbReference type="EMBL" id="JAGPYM010000028">
    <property type="protein sequence ID" value="KAH6879895.1"/>
    <property type="molecule type" value="Genomic_DNA"/>
</dbReference>
<dbReference type="InterPro" id="IPR036322">
    <property type="entry name" value="WD40_repeat_dom_sf"/>
</dbReference>
<keyword evidence="2" id="KW-0677">Repeat</keyword>
<keyword evidence="5" id="KW-1185">Reference proteome</keyword>
<evidence type="ECO:0000256" key="1">
    <source>
        <dbReference type="ARBA" id="ARBA00022574"/>
    </source>
</evidence>
<dbReference type="SMART" id="SM00320">
    <property type="entry name" value="WD40"/>
    <property type="match status" value="6"/>
</dbReference>
<dbReference type="InterPro" id="IPR001680">
    <property type="entry name" value="WD40_rpt"/>
</dbReference>
<reference evidence="4 5" key="1">
    <citation type="journal article" date="2021" name="Nat. Commun.">
        <title>Genetic determinants of endophytism in the Arabidopsis root mycobiome.</title>
        <authorList>
            <person name="Mesny F."/>
            <person name="Miyauchi S."/>
            <person name="Thiergart T."/>
            <person name="Pickel B."/>
            <person name="Atanasova L."/>
            <person name="Karlsson M."/>
            <person name="Huettel B."/>
            <person name="Barry K.W."/>
            <person name="Haridas S."/>
            <person name="Chen C."/>
            <person name="Bauer D."/>
            <person name="Andreopoulos W."/>
            <person name="Pangilinan J."/>
            <person name="LaButti K."/>
            <person name="Riley R."/>
            <person name="Lipzen A."/>
            <person name="Clum A."/>
            <person name="Drula E."/>
            <person name="Henrissat B."/>
            <person name="Kohler A."/>
            <person name="Grigoriev I.V."/>
            <person name="Martin F.M."/>
            <person name="Hacquard S."/>
        </authorList>
    </citation>
    <scope>NUCLEOTIDE SEQUENCE [LARGE SCALE GENOMIC DNA]</scope>
    <source>
        <strain evidence="4 5">MPI-CAGE-CH-0241</strain>
    </source>
</reference>
<dbReference type="PROSITE" id="PS50082">
    <property type="entry name" value="WD_REPEATS_2"/>
    <property type="match status" value="2"/>
</dbReference>
<evidence type="ECO:0000256" key="2">
    <source>
        <dbReference type="ARBA" id="ARBA00022737"/>
    </source>
</evidence>
<gene>
    <name evidence="4" type="ORF">B0T10DRAFT_464425</name>
</gene>
<dbReference type="PANTHER" id="PTHR14221">
    <property type="entry name" value="WD REPEAT DOMAIN 44"/>
    <property type="match status" value="1"/>
</dbReference>
<evidence type="ECO:0000313" key="5">
    <source>
        <dbReference type="Proteomes" id="UP000777438"/>
    </source>
</evidence>
<evidence type="ECO:0000313" key="4">
    <source>
        <dbReference type="EMBL" id="KAH6879895.1"/>
    </source>
</evidence>
<protein>
    <submittedName>
        <fullName evidence="4">WD40-repeat-containing domain protein</fullName>
    </submittedName>
</protein>
<dbReference type="Gene3D" id="2.130.10.10">
    <property type="entry name" value="YVTN repeat-like/Quinoprotein amine dehydrogenase"/>
    <property type="match status" value="1"/>
</dbReference>
<dbReference type="AlphaFoldDB" id="A0A9P8VUH5"/>
<comment type="caution">
    <text evidence="4">The sequence shown here is derived from an EMBL/GenBank/DDBJ whole genome shotgun (WGS) entry which is preliminary data.</text>
</comment>
<keyword evidence="1 3" id="KW-0853">WD repeat</keyword>
<dbReference type="PROSITE" id="PS50294">
    <property type="entry name" value="WD_REPEATS_REGION"/>
    <property type="match status" value="2"/>
</dbReference>
<dbReference type="Proteomes" id="UP000777438">
    <property type="component" value="Unassembled WGS sequence"/>
</dbReference>
<dbReference type="PANTHER" id="PTHR14221:SF0">
    <property type="entry name" value="WD REPEAT-CONTAINING PROTEIN 44"/>
    <property type="match status" value="1"/>
</dbReference>
<dbReference type="InterPro" id="IPR015943">
    <property type="entry name" value="WD40/YVTN_repeat-like_dom_sf"/>
</dbReference>
<dbReference type="Pfam" id="PF00400">
    <property type="entry name" value="WD40"/>
    <property type="match status" value="5"/>
</dbReference>
<dbReference type="OrthoDB" id="1932312at2759"/>
<dbReference type="InterPro" id="IPR040324">
    <property type="entry name" value="WDR44/Dgr2"/>
</dbReference>